<dbReference type="GO" id="GO:0046110">
    <property type="term" value="P:xanthine metabolic process"/>
    <property type="evidence" value="ECO:0007669"/>
    <property type="project" value="UniProtKB-UniRule"/>
</dbReference>
<proteinExistence type="inferred from homology"/>
<dbReference type="PANTHER" id="PTHR43864">
    <property type="entry name" value="HYPOXANTHINE/GUANINE PHOSPHORIBOSYLTRANSFERASE"/>
    <property type="match status" value="1"/>
</dbReference>
<evidence type="ECO:0000313" key="8">
    <source>
        <dbReference type="Proteomes" id="UP001290462"/>
    </source>
</evidence>
<name>A0AAW9JRK0_CARML</name>
<evidence type="ECO:0000256" key="4">
    <source>
        <dbReference type="ARBA" id="ARBA00022726"/>
    </source>
</evidence>
<dbReference type="GO" id="GO:0032265">
    <property type="term" value="P:XMP salvage"/>
    <property type="evidence" value="ECO:0007669"/>
    <property type="project" value="UniProtKB-UniRule"/>
</dbReference>
<dbReference type="NCBIfam" id="NF006671">
    <property type="entry name" value="PRK09219.1"/>
    <property type="match status" value="1"/>
</dbReference>
<evidence type="ECO:0000256" key="2">
    <source>
        <dbReference type="ARBA" id="ARBA00022676"/>
    </source>
</evidence>
<dbReference type="EC" id="2.4.2.22" evidence="5 6"/>
<keyword evidence="4 5" id="KW-0660">Purine salvage</keyword>
<feature type="binding site" evidence="5">
    <location>
        <position position="20"/>
    </location>
    <ligand>
        <name>xanthine</name>
        <dbReference type="ChEBI" id="CHEBI:17712"/>
    </ligand>
</feature>
<dbReference type="Proteomes" id="UP001290462">
    <property type="component" value="Unassembled WGS sequence"/>
</dbReference>
<dbReference type="InterPro" id="IPR010079">
    <property type="entry name" value="Xanthine_PRibTrfase"/>
</dbReference>
<keyword evidence="3 5" id="KW-0808">Transferase</keyword>
<dbReference type="PANTHER" id="PTHR43864:SF1">
    <property type="entry name" value="XANTHINE PHOSPHORIBOSYLTRANSFERASE"/>
    <property type="match status" value="1"/>
</dbReference>
<dbReference type="InterPro" id="IPR029057">
    <property type="entry name" value="PRTase-like"/>
</dbReference>
<dbReference type="NCBIfam" id="TIGR01744">
    <property type="entry name" value="XPRTase"/>
    <property type="match status" value="1"/>
</dbReference>
<evidence type="ECO:0000256" key="5">
    <source>
        <dbReference type="HAMAP-Rule" id="MF_01184"/>
    </source>
</evidence>
<comment type="catalytic activity">
    <reaction evidence="5">
        <text>XMP + diphosphate = xanthine + 5-phospho-alpha-D-ribose 1-diphosphate</text>
        <dbReference type="Rhea" id="RHEA:10800"/>
        <dbReference type="ChEBI" id="CHEBI:17712"/>
        <dbReference type="ChEBI" id="CHEBI:33019"/>
        <dbReference type="ChEBI" id="CHEBI:57464"/>
        <dbReference type="ChEBI" id="CHEBI:58017"/>
        <dbReference type="EC" id="2.4.2.22"/>
    </reaction>
</comment>
<accession>A0AAW9JRK0</accession>
<feature type="binding site" evidence="5">
    <location>
        <position position="27"/>
    </location>
    <ligand>
        <name>xanthine</name>
        <dbReference type="ChEBI" id="CHEBI:17712"/>
    </ligand>
</feature>
<dbReference type="AlphaFoldDB" id="A0AAW9JRK0"/>
<dbReference type="InterPro" id="IPR000836">
    <property type="entry name" value="PRTase_dom"/>
</dbReference>
<gene>
    <name evidence="5" type="primary">xpt</name>
    <name evidence="7" type="ORF">RAK27_00950</name>
</gene>
<dbReference type="GO" id="GO:0006166">
    <property type="term" value="P:purine ribonucleoside salvage"/>
    <property type="evidence" value="ECO:0007669"/>
    <property type="project" value="UniProtKB-KW"/>
</dbReference>
<comment type="subcellular location">
    <subcellularLocation>
        <location evidence="5">Cytoplasm</location>
    </subcellularLocation>
</comment>
<dbReference type="GeneID" id="83606810"/>
<comment type="caution">
    <text evidence="7">The sequence shown here is derived from an EMBL/GenBank/DDBJ whole genome shotgun (WGS) entry which is preliminary data.</text>
</comment>
<comment type="subunit">
    <text evidence="5">Homodimer.</text>
</comment>
<keyword evidence="2 5" id="KW-0328">Glycosyltransferase</keyword>
<evidence type="ECO:0000256" key="1">
    <source>
        <dbReference type="ARBA" id="ARBA00022490"/>
    </source>
</evidence>
<comment type="similarity">
    <text evidence="5">Belongs to the purine/pyrimidine phosphoribosyltransferase family. Xpt subfamily.</text>
</comment>
<dbReference type="HAMAP" id="MF_01184">
    <property type="entry name" value="XPRTase"/>
    <property type="match status" value="1"/>
</dbReference>
<evidence type="ECO:0000256" key="3">
    <source>
        <dbReference type="ARBA" id="ARBA00022679"/>
    </source>
</evidence>
<comment type="pathway">
    <text evidence="5">Purine metabolism; XMP biosynthesis via salvage pathway; XMP from xanthine: step 1/1.</text>
</comment>
<dbReference type="CDD" id="cd06223">
    <property type="entry name" value="PRTases_typeI"/>
    <property type="match status" value="1"/>
</dbReference>
<dbReference type="InterPro" id="IPR050118">
    <property type="entry name" value="Pur/Pyrimidine_PRTase"/>
</dbReference>
<feature type="binding site" evidence="5">
    <location>
        <position position="156"/>
    </location>
    <ligand>
        <name>xanthine</name>
        <dbReference type="ChEBI" id="CHEBI:17712"/>
    </ligand>
</feature>
<evidence type="ECO:0000313" key="7">
    <source>
        <dbReference type="EMBL" id="MDZ5757219.1"/>
    </source>
</evidence>
<sequence length="194" mass="20958">MKLLEERILKDGVVLGDNVLKVDNFLNHQIDPVLMQAIGNEFAELFKGRGINKIITIESSGIAPAVFAGLAMGVPVVFARKHKSLTLVDNMYSASVYSFTKNVTNEIAVSKSFLDSSDNVLLIDDFLANGQAAIGLLEICEKAGAKVSGMGIVIEKSFQKGRQIVEESGIEIASLARIAAFEDGIVKFVPQEDK</sequence>
<organism evidence="7 8">
    <name type="scientific">Carnobacterium maltaromaticum</name>
    <name type="common">Carnobacterium piscicola</name>
    <dbReference type="NCBI Taxonomy" id="2751"/>
    <lineage>
        <taxon>Bacteria</taxon>
        <taxon>Bacillati</taxon>
        <taxon>Bacillota</taxon>
        <taxon>Bacilli</taxon>
        <taxon>Lactobacillales</taxon>
        <taxon>Carnobacteriaceae</taxon>
        <taxon>Carnobacterium</taxon>
    </lineage>
</organism>
<dbReference type="RefSeq" id="WP_056999662.1">
    <property type="nucleotide sequence ID" value="NZ_BJOJ01000024.1"/>
</dbReference>
<dbReference type="EMBL" id="JAVBVO010000001">
    <property type="protein sequence ID" value="MDZ5757219.1"/>
    <property type="molecule type" value="Genomic_DNA"/>
</dbReference>
<evidence type="ECO:0000256" key="6">
    <source>
        <dbReference type="NCBIfam" id="TIGR01744"/>
    </source>
</evidence>
<keyword evidence="1 5" id="KW-0963">Cytoplasm</keyword>
<comment type="function">
    <text evidence="5">Converts the preformed base xanthine, a product of nucleic acid breakdown, to xanthosine 5'-monophosphate (XMP), so it can be reused for RNA or DNA synthesis.</text>
</comment>
<dbReference type="GO" id="GO:0000310">
    <property type="term" value="F:xanthine phosphoribosyltransferase activity"/>
    <property type="evidence" value="ECO:0007669"/>
    <property type="project" value="UniProtKB-UniRule"/>
</dbReference>
<protein>
    <recommendedName>
        <fullName evidence="5 6">Xanthine phosphoribosyltransferase</fullName>
        <shortName evidence="5">XPRTase</shortName>
        <ecNumber evidence="5 6">2.4.2.22</ecNumber>
    </recommendedName>
</protein>
<dbReference type="Gene3D" id="3.40.50.2020">
    <property type="match status" value="1"/>
</dbReference>
<dbReference type="GO" id="GO:0005737">
    <property type="term" value="C:cytoplasm"/>
    <property type="evidence" value="ECO:0007669"/>
    <property type="project" value="UniProtKB-SubCell"/>
</dbReference>
<reference evidence="7" key="1">
    <citation type="submission" date="2023-08" db="EMBL/GenBank/DDBJ databases">
        <title>Genomic characterization of piscicolin 126 produced by Carnobacterium maltaromaticum CM22 strain isolated from salmon (Salmo salar).</title>
        <authorList>
            <person name="Gonzalez-Gragera E."/>
            <person name="Garcia-Lopez J.D."/>
            <person name="Teso-Perez C."/>
            <person name="Gimenez-Hernandez I."/>
            <person name="Peralta-Sanchez J.M."/>
            <person name="Valdivia E."/>
            <person name="Montalban-Lopez M."/>
            <person name="Martin-Platero A.M."/>
            <person name="Banos A."/>
            <person name="Martinez-Bueno M."/>
        </authorList>
    </citation>
    <scope>NUCLEOTIDE SEQUENCE</scope>
    <source>
        <strain evidence="7">CM22</strain>
    </source>
</reference>
<dbReference type="SUPFAM" id="SSF53271">
    <property type="entry name" value="PRTase-like"/>
    <property type="match status" value="1"/>
</dbReference>
<feature type="binding site" evidence="5">
    <location>
        <begin position="128"/>
        <end position="132"/>
    </location>
    <ligand>
        <name>5-phospho-alpha-D-ribose 1-diphosphate</name>
        <dbReference type="ChEBI" id="CHEBI:58017"/>
    </ligand>
</feature>